<evidence type="ECO:0000256" key="1">
    <source>
        <dbReference type="SAM" id="MobiDB-lite"/>
    </source>
</evidence>
<dbReference type="RefSeq" id="WP_210047642.1">
    <property type="nucleotide sequence ID" value="NZ_JAGINX010000001.1"/>
</dbReference>
<dbReference type="EMBL" id="JAGINX010000001">
    <property type="protein sequence ID" value="MBP2317457.1"/>
    <property type="molecule type" value="Genomic_DNA"/>
</dbReference>
<gene>
    <name evidence="2" type="ORF">JOF45_000476</name>
</gene>
<proteinExistence type="predicted"/>
<accession>A0ABS4SZ27</accession>
<dbReference type="Proteomes" id="UP001519331">
    <property type="component" value="Unassembled WGS sequence"/>
</dbReference>
<protein>
    <submittedName>
        <fullName evidence="2">Uncharacterized protein</fullName>
    </submittedName>
</protein>
<sequence length="328" mass="35865">MSDQDQTIEMLTTEGPAARGLLRPRLMKAAGVGMAGLLALSACASVEGGDDAEDDGQDQTEAAGEEASEEEAPEEAEVPEFEDLAEDMFDAMEAQDNVTMVGQGAIWDDEFEDLTDEDIEDVEQSFTVKGAMDGETSHMEMEYGDQVMSILVAEGEAFMSGQFVADIFQSEAADYGEEDLVDWDALSSDLEGTWVDMTAELGEGDAEEFSVGFLLEEMREGYEEGTSDSDDIFGDMGNAPEGEADERDGEDVWVYAEDDTEVVVRADEEEPLLLAVNTVDEDGNDVEMTLEDWNESEVEAPDTSDVLSESDFEELLLEHADEELIEQM</sequence>
<comment type="caution">
    <text evidence="2">The sequence shown here is derived from an EMBL/GenBank/DDBJ whole genome shotgun (WGS) entry which is preliminary data.</text>
</comment>
<feature type="region of interest" description="Disordered" evidence="1">
    <location>
        <begin position="46"/>
        <end position="78"/>
    </location>
</feature>
<name>A0ABS4SZ27_9MICC</name>
<feature type="compositionally biased region" description="Acidic residues" evidence="1">
    <location>
        <begin position="48"/>
        <end position="78"/>
    </location>
</feature>
<organism evidence="2 3">
    <name type="scientific">Nesterenkonia lacusekhoensis</name>
    <dbReference type="NCBI Taxonomy" id="150832"/>
    <lineage>
        <taxon>Bacteria</taxon>
        <taxon>Bacillati</taxon>
        <taxon>Actinomycetota</taxon>
        <taxon>Actinomycetes</taxon>
        <taxon>Micrococcales</taxon>
        <taxon>Micrococcaceae</taxon>
        <taxon>Nesterenkonia</taxon>
    </lineage>
</organism>
<keyword evidence="3" id="KW-1185">Reference proteome</keyword>
<evidence type="ECO:0000313" key="3">
    <source>
        <dbReference type="Proteomes" id="UP001519331"/>
    </source>
</evidence>
<evidence type="ECO:0000313" key="2">
    <source>
        <dbReference type="EMBL" id="MBP2317457.1"/>
    </source>
</evidence>
<reference evidence="2 3" key="1">
    <citation type="submission" date="2021-03" db="EMBL/GenBank/DDBJ databases">
        <title>Sequencing the genomes of 1000 actinobacteria strains.</title>
        <authorList>
            <person name="Klenk H.-P."/>
        </authorList>
    </citation>
    <scope>NUCLEOTIDE SEQUENCE [LARGE SCALE GENOMIC DNA]</scope>
    <source>
        <strain evidence="2 3">DSM 12544</strain>
    </source>
</reference>